<keyword evidence="3" id="KW-1185">Reference proteome</keyword>
<reference evidence="2 3" key="1">
    <citation type="submission" date="2022-07" db="EMBL/GenBank/DDBJ databases">
        <title>Novel species in genus cellulomonas.</title>
        <authorList>
            <person name="Ye L."/>
        </authorList>
    </citation>
    <scope>NUCLEOTIDE SEQUENCE [LARGE SCALE GENOMIC DNA]</scope>
    <source>
        <strain evidence="3">zg-Y338</strain>
    </source>
</reference>
<protein>
    <submittedName>
        <fullName evidence="2">Uncharacterized protein</fullName>
    </submittedName>
</protein>
<accession>A0ABY5KTP3</accession>
<proteinExistence type="predicted"/>
<sequence>MAKGASVTRVWELDLKAAEMTGQRGVFTGLAVLAEGGDAAHLCARFKELTKVTVNIRELRQIAHLNTKQVAKQVQKRKFKERYARQFRQAPGSSSVRTVSGGLPTLGQR</sequence>
<name>A0ABY5KTP3_9CELL</name>
<dbReference type="Proteomes" id="UP001316189">
    <property type="component" value="Chromosome"/>
</dbReference>
<gene>
    <name evidence="2" type="ORF">NP064_08515</name>
</gene>
<organism evidence="2 3">
    <name type="scientific">Cellulomonas chengniuliangii</name>
    <dbReference type="NCBI Taxonomy" id="2968084"/>
    <lineage>
        <taxon>Bacteria</taxon>
        <taxon>Bacillati</taxon>
        <taxon>Actinomycetota</taxon>
        <taxon>Actinomycetes</taxon>
        <taxon>Micrococcales</taxon>
        <taxon>Cellulomonadaceae</taxon>
        <taxon>Cellulomonas</taxon>
    </lineage>
</organism>
<feature type="region of interest" description="Disordered" evidence="1">
    <location>
        <begin position="87"/>
        <end position="109"/>
    </location>
</feature>
<evidence type="ECO:0000313" key="3">
    <source>
        <dbReference type="Proteomes" id="UP001316189"/>
    </source>
</evidence>
<evidence type="ECO:0000256" key="1">
    <source>
        <dbReference type="SAM" id="MobiDB-lite"/>
    </source>
</evidence>
<dbReference type="RefSeq" id="WP_227569221.1">
    <property type="nucleotide sequence ID" value="NZ_CP101988.1"/>
</dbReference>
<dbReference type="EMBL" id="CP101988">
    <property type="protein sequence ID" value="UUI73892.1"/>
    <property type="molecule type" value="Genomic_DNA"/>
</dbReference>
<evidence type="ECO:0000313" key="2">
    <source>
        <dbReference type="EMBL" id="UUI73892.1"/>
    </source>
</evidence>